<gene>
    <name evidence="3 7" type="primary">gcvH</name>
    <name evidence="7" type="ORF">HMPREF0620_1321</name>
</gene>
<organism evidence="7 8">
    <name type="scientific">Parascardovia denticolens DSM 10105 = JCM 12538</name>
    <dbReference type="NCBI Taxonomy" id="864564"/>
    <lineage>
        <taxon>Bacteria</taxon>
        <taxon>Bacillati</taxon>
        <taxon>Actinomycetota</taxon>
        <taxon>Actinomycetes</taxon>
        <taxon>Bifidobacteriales</taxon>
        <taxon>Bifidobacteriaceae</taxon>
        <taxon>Parascardovia</taxon>
    </lineage>
</organism>
<dbReference type="PANTHER" id="PTHR11715">
    <property type="entry name" value="GLYCINE CLEAVAGE SYSTEM H PROTEIN"/>
    <property type="match status" value="1"/>
</dbReference>
<keyword evidence="8" id="KW-1185">Reference proteome</keyword>
<protein>
    <recommendedName>
        <fullName evidence="3">Glycine cleavage system H protein</fullName>
    </recommendedName>
</protein>
<reference evidence="7 8" key="1">
    <citation type="submission" date="2010-12" db="EMBL/GenBank/DDBJ databases">
        <authorList>
            <person name="Muzny D."/>
            <person name="Qin X."/>
            <person name="Buhay C."/>
            <person name="Dugan-Rocha S."/>
            <person name="Ding Y."/>
            <person name="Chen G."/>
            <person name="Hawes A."/>
            <person name="Holder M."/>
            <person name="Jhangiani S."/>
            <person name="Johnson A."/>
            <person name="Khan Z."/>
            <person name="Li Z."/>
            <person name="Liu W."/>
            <person name="Liu X."/>
            <person name="Perez L."/>
            <person name="Shen H."/>
            <person name="Wang Q."/>
            <person name="Watt J."/>
            <person name="Xi L."/>
            <person name="Xin Y."/>
            <person name="Zhou J."/>
            <person name="Deng J."/>
            <person name="Jiang H."/>
            <person name="Liu Y."/>
            <person name="Qu J."/>
            <person name="Song X.-Z."/>
            <person name="Zhang L."/>
            <person name="Villasana D."/>
            <person name="Johnson A."/>
            <person name="Liu J."/>
            <person name="Liyanage D."/>
            <person name="Lorensuhewa L."/>
            <person name="Robinson T."/>
            <person name="Song A."/>
            <person name="Song B.-B."/>
            <person name="Dinh H."/>
            <person name="Thornton R."/>
            <person name="Coyle M."/>
            <person name="Francisco L."/>
            <person name="Jackson L."/>
            <person name="Javaid M."/>
            <person name="Korchina V."/>
            <person name="Kovar C."/>
            <person name="Mata R."/>
            <person name="Mathew T."/>
            <person name="Ngo R."/>
            <person name="Nguyen L."/>
            <person name="Nguyen N."/>
            <person name="Okwuonu G."/>
            <person name="Ongeri F."/>
            <person name="Pham C."/>
            <person name="Simmons D."/>
            <person name="Wilczek-Boney K."/>
            <person name="Hale W."/>
            <person name="Jakkamsetti A."/>
            <person name="Pham P."/>
            <person name="Ruth R."/>
            <person name="San Lucas F."/>
            <person name="Warren J."/>
            <person name="Zhang J."/>
            <person name="Zhao Z."/>
            <person name="Zhou C."/>
            <person name="Zhu D."/>
            <person name="Lee S."/>
            <person name="Bess C."/>
            <person name="Blankenburg K."/>
            <person name="Forbes L."/>
            <person name="Fu Q."/>
            <person name="Gubbala S."/>
            <person name="Hirani K."/>
            <person name="Jayaseelan J.C."/>
            <person name="Lara F."/>
            <person name="Munidasa M."/>
            <person name="Palculict T."/>
            <person name="Patil S."/>
            <person name="Pu L.-L."/>
            <person name="Saada N."/>
            <person name="Tang L."/>
            <person name="Weissenberger G."/>
            <person name="Zhu Y."/>
            <person name="Hemphill L."/>
            <person name="Shang Y."/>
            <person name="Youmans B."/>
            <person name="Ayvaz T."/>
            <person name="Ross M."/>
            <person name="Santibanez J."/>
            <person name="Aqrawi P."/>
            <person name="Gross S."/>
            <person name="Joshi V."/>
            <person name="Fowler G."/>
            <person name="Nazareth L."/>
            <person name="Reid J."/>
            <person name="Worley K."/>
            <person name="Petrosino J."/>
            <person name="Highlander S."/>
            <person name="Gibbs R."/>
        </authorList>
    </citation>
    <scope>NUCLEOTIDE SEQUENCE [LARGE SCALE GENOMIC DNA]</scope>
    <source>
        <strain evidence="7 8">DSM 10105</strain>
    </source>
</reference>
<evidence type="ECO:0000256" key="3">
    <source>
        <dbReference type="HAMAP-Rule" id="MF_00272"/>
    </source>
</evidence>
<dbReference type="InterPro" id="IPR017453">
    <property type="entry name" value="GCV_H_sub"/>
</dbReference>
<evidence type="ECO:0000256" key="1">
    <source>
        <dbReference type="ARBA" id="ARBA00009249"/>
    </source>
</evidence>
<comment type="function">
    <text evidence="3">The glycine cleavage system catalyzes the degradation of glycine. The H protein shuttles the methylamine group of glycine from the P protein to the T protein.</text>
</comment>
<dbReference type="CDD" id="cd06848">
    <property type="entry name" value="GCS_H"/>
    <property type="match status" value="1"/>
</dbReference>
<dbReference type="InterPro" id="IPR002930">
    <property type="entry name" value="GCV_H"/>
</dbReference>
<evidence type="ECO:0000313" key="8">
    <source>
        <dbReference type="Proteomes" id="UP000004946"/>
    </source>
</evidence>
<dbReference type="SUPFAM" id="SSF51230">
    <property type="entry name" value="Single hybrid motif"/>
    <property type="match status" value="1"/>
</dbReference>
<feature type="region of interest" description="Disordered" evidence="5">
    <location>
        <begin position="1"/>
        <end position="50"/>
    </location>
</feature>
<dbReference type="HOGENOM" id="CLU_097408_2_2_11"/>
<sequence length="184" mass="19766">MTGETMNESDLMDDLNEAGRIDEVDEADEADQVDEADEIGETGGSDGFEQAEGVNQLNVDIPDDLLYSEDHVWLDTSVSPAVLGITAYAAGQLGDLVYIDLPEPGDQVRAGDEVVELESSKAISHAIMPADGTIRYVNHAAADDPEVVNSDPYGEGWLLKIELDDEDPDLLDGDHYAKLISSGD</sequence>
<keyword evidence="2 3" id="KW-0450">Lipoyl</keyword>
<accession>E6K2T2</accession>
<evidence type="ECO:0000256" key="5">
    <source>
        <dbReference type="SAM" id="MobiDB-lite"/>
    </source>
</evidence>
<proteinExistence type="inferred from homology"/>
<dbReference type="InterPro" id="IPR033753">
    <property type="entry name" value="GCV_H/Fam206"/>
</dbReference>
<dbReference type="GO" id="GO:0009249">
    <property type="term" value="P:protein lipoylation"/>
    <property type="evidence" value="ECO:0007669"/>
    <property type="project" value="TreeGrafter"/>
</dbReference>
<dbReference type="EMBL" id="AEON01000002">
    <property type="protein sequence ID" value="EFT82636.1"/>
    <property type="molecule type" value="Genomic_DNA"/>
</dbReference>
<dbReference type="GO" id="GO:0005960">
    <property type="term" value="C:glycine cleavage complex"/>
    <property type="evidence" value="ECO:0007669"/>
    <property type="project" value="InterPro"/>
</dbReference>
<dbReference type="Gene3D" id="2.40.50.100">
    <property type="match status" value="1"/>
</dbReference>
<dbReference type="PROSITE" id="PS50968">
    <property type="entry name" value="BIOTINYL_LIPOYL"/>
    <property type="match status" value="1"/>
</dbReference>
<dbReference type="Proteomes" id="UP000004946">
    <property type="component" value="Chromosome"/>
</dbReference>
<dbReference type="InterPro" id="IPR000089">
    <property type="entry name" value="Biotin_lipoyl"/>
</dbReference>
<comment type="similarity">
    <text evidence="1 3">Belongs to the GcvH family.</text>
</comment>
<feature type="domain" description="Lipoyl-binding" evidence="6">
    <location>
        <begin position="80"/>
        <end position="162"/>
    </location>
</feature>
<comment type="cofactor">
    <cofactor evidence="3">
        <name>(R)-lipoate</name>
        <dbReference type="ChEBI" id="CHEBI:83088"/>
    </cofactor>
    <text evidence="3">Binds 1 lipoyl cofactor covalently.</text>
</comment>
<name>E6K2T2_PARDN</name>
<evidence type="ECO:0000256" key="4">
    <source>
        <dbReference type="PIRSR" id="PIRSR617453-50"/>
    </source>
</evidence>
<evidence type="ECO:0000256" key="2">
    <source>
        <dbReference type="ARBA" id="ARBA00022823"/>
    </source>
</evidence>
<evidence type="ECO:0000313" key="7">
    <source>
        <dbReference type="EMBL" id="EFT82636.1"/>
    </source>
</evidence>
<dbReference type="GO" id="GO:0005737">
    <property type="term" value="C:cytoplasm"/>
    <property type="evidence" value="ECO:0007669"/>
    <property type="project" value="TreeGrafter"/>
</dbReference>
<dbReference type="PANTHER" id="PTHR11715:SF3">
    <property type="entry name" value="GLYCINE CLEAVAGE SYSTEM H PROTEIN-RELATED"/>
    <property type="match status" value="1"/>
</dbReference>
<evidence type="ECO:0000259" key="6">
    <source>
        <dbReference type="PROSITE" id="PS50968"/>
    </source>
</evidence>
<dbReference type="Pfam" id="PF01597">
    <property type="entry name" value="GCV_H"/>
    <property type="match status" value="1"/>
</dbReference>
<comment type="caution">
    <text evidence="7">The sequence shown here is derived from an EMBL/GenBank/DDBJ whole genome shotgun (WGS) entry which is preliminary data.</text>
</comment>
<feature type="compositionally biased region" description="Acidic residues" evidence="5">
    <location>
        <begin position="23"/>
        <end position="40"/>
    </location>
</feature>
<dbReference type="NCBIfam" id="NF002270">
    <property type="entry name" value="PRK01202.1"/>
    <property type="match status" value="1"/>
</dbReference>
<comment type="subunit">
    <text evidence="3">The glycine cleavage system is composed of four proteins: P, T, L and H.</text>
</comment>
<dbReference type="HAMAP" id="MF_00272">
    <property type="entry name" value="GcvH"/>
    <property type="match status" value="1"/>
</dbReference>
<dbReference type="AlphaFoldDB" id="E6K2T2"/>
<dbReference type="GO" id="GO:0019464">
    <property type="term" value="P:glycine decarboxylation via glycine cleavage system"/>
    <property type="evidence" value="ECO:0007669"/>
    <property type="project" value="UniProtKB-UniRule"/>
</dbReference>
<dbReference type="InterPro" id="IPR011053">
    <property type="entry name" value="Single_hybrid_motif"/>
</dbReference>
<dbReference type="eggNOG" id="COG0509">
    <property type="taxonomic scope" value="Bacteria"/>
</dbReference>
<feature type="modified residue" description="N6-lipoyllysine" evidence="3 4">
    <location>
        <position position="121"/>
    </location>
</feature>
<dbReference type="NCBIfam" id="TIGR00527">
    <property type="entry name" value="gcvH"/>
    <property type="match status" value="1"/>
</dbReference>